<accession>A0ABQ7JTP8</accession>
<evidence type="ECO:0000313" key="3">
    <source>
        <dbReference type="Proteomes" id="UP001194696"/>
    </source>
</evidence>
<gene>
    <name evidence="2" type="ORF">BGZ96_011084</name>
</gene>
<comment type="caution">
    <text evidence="2">The sequence shown here is derived from an EMBL/GenBank/DDBJ whole genome shotgun (WGS) entry which is preliminary data.</text>
</comment>
<proteinExistence type="predicted"/>
<dbReference type="EMBL" id="JAAAIM010000759">
    <property type="protein sequence ID" value="KAG0284557.1"/>
    <property type="molecule type" value="Genomic_DNA"/>
</dbReference>
<evidence type="ECO:0000313" key="2">
    <source>
        <dbReference type="EMBL" id="KAG0284557.1"/>
    </source>
</evidence>
<feature type="compositionally biased region" description="Basic and acidic residues" evidence="1">
    <location>
        <begin position="57"/>
        <end position="78"/>
    </location>
</feature>
<protein>
    <submittedName>
        <fullName evidence="2">Uncharacterized protein</fullName>
    </submittedName>
</protein>
<sequence>MSLPQGGQATSKDDKFGPQVGSRSSHRGDDYRPSNGGYTESRESRDRGYGSTTSSSRYDDYRRESSSGRSRDYYESGHGHSSSRSGRHNDMSMESVPSGPAAGSGDRIYIRN</sequence>
<organism evidence="2 3">
    <name type="scientific">Linnemannia gamsii</name>
    <dbReference type="NCBI Taxonomy" id="64522"/>
    <lineage>
        <taxon>Eukaryota</taxon>
        <taxon>Fungi</taxon>
        <taxon>Fungi incertae sedis</taxon>
        <taxon>Mucoromycota</taxon>
        <taxon>Mortierellomycotina</taxon>
        <taxon>Mortierellomycetes</taxon>
        <taxon>Mortierellales</taxon>
        <taxon>Mortierellaceae</taxon>
        <taxon>Linnemannia</taxon>
    </lineage>
</organism>
<feature type="region of interest" description="Disordered" evidence="1">
    <location>
        <begin position="1"/>
        <end position="112"/>
    </location>
</feature>
<name>A0ABQ7JTP8_9FUNG</name>
<dbReference type="Proteomes" id="UP001194696">
    <property type="component" value="Unassembled WGS sequence"/>
</dbReference>
<feature type="compositionally biased region" description="Polar residues" evidence="1">
    <location>
        <begin position="1"/>
        <end position="10"/>
    </location>
</feature>
<feature type="non-terminal residue" evidence="2">
    <location>
        <position position="112"/>
    </location>
</feature>
<evidence type="ECO:0000256" key="1">
    <source>
        <dbReference type="SAM" id="MobiDB-lite"/>
    </source>
</evidence>
<keyword evidence="3" id="KW-1185">Reference proteome</keyword>
<reference evidence="2 3" key="1">
    <citation type="journal article" date="2020" name="Fungal Divers.">
        <title>Resolving the Mortierellaceae phylogeny through synthesis of multi-gene phylogenetics and phylogenomics.</title>
        <authorList>
            <person name="Vandepol N."/>
            <person name="Liber J."/>
            <person name="Desiro A."/>
            <person name="Na H."/>
            <person name="Kennedy M."/>
            <person name="Barry K."/>
            <person name="Grigoriev I.V."/>
            <person name="Miller A.N."/>
            <person name="O'Donnell K."/>
            <person name="Stajich J.E."/>
            <person name="Bonito G."/>
        </authorList>
    </citation>
    <scope>NUCLEOTIDE SEQUENCE [LARGE SCALE GENOMIC DNA]</scope>
    <source>
        <strain evidence="2 3">AD045</strain>
    </source>
</reference>